<evidence type="ECO:0000256" key="5">
    <source>
        <dbReference type="ARBA" id="ARBA00022840"/>
    </source>
</evidence>
<reference evidence="9 10" key="1">
    <citation type="submission" date="2016-10" db="EMBL/GenBank/DDBJ databases">
        <authorList>
            <person name="Varghese N."/>
            <person name="Submissions S."/>
        </authorList>
    </citation>
    <scope>NUCLEOTIDE SEQUENCE [LARGE SCALE GENOMIC DNA]</scope>
    <source>
        <strain evidence="9 10">DSM 20748</strain>
    </source>
</reference>
<dbReference type="InterPro" id="IPR011604">
    <property type="entry name" value="PDDEXK-like_dom_sf"/>
</dbReference>
<keyword evidence="9" id="KW-0269">Exonuclease</keyword>
<evidence type="ECO:0000256" key="6">
    <source>
        <dbReference type="ARBA" id="ARBA00023125"/>
    </source>
</evidence>
<evidence type="ECO:0000256" key="2">
    <source>
        <dbReference type="ARBA" id="ARBA00022763"/>
    </source>
</evidence>
<keyword evidence="1" id="KW-0547">Nucleotide-binding</keyword>
<sequence length="310" mass="37170">MAKYPELSWSIARHNTLMTCARKYVYHYYTSHNGWISNIDSLQHQAYRLKKITNLEMYFGSIVHETVEKAVAHYRTTGELPGEDKMKNYIRQKLNLAYRDSYHREYSWWRRPKGYIMLHEVYYGNTIPEEKIDKIKYRLDTVLKNFLSSPTFRDMLDTENTDFVESEKFRYLLIDGVKVWVVMDLLYYHHQSGKWVIVDWKTGKQTEEDRNQLALYAMYVKHTFPVESLDEITIRNEYLLDGSTEEHKLTEEEIVRVQDMFNLSLREMEEYMEDRGKNIPKPITSFPMQQNRSICASCNFQELCFPEGYV</sequence>
<keyword evidence="10" id="KW-1185">Reference proteome</keyword>
<keyword evidence="7" id="KW-0234">DNA repair</keyword>
<feature type="domain" description="PD-(D/E)XK endonuclease-like" evidence="8">
    <location>
        <begin position="8"/>
        <end position="304"/>
    </location>
</feature>
<evidence type="ECO:0000313" key="9">
    <source>
        <dbReference type="EMBL" id="SDX84361.1"/>
    </source>
</evidence>
<name>A0A1H3F028_9BACI</name>
<organism evidence="9 10">
    <name type="scientific">Salimicrobium album</name>
    <dbReference type="NCBI Taxonomy" id="50717"/>
    <lineage>
        <taxon>Bacteria</taxon>
        <taxon>Bacillati</taxon>
        <taxon>Bacillota</taxon>
        <taxon>Bacilli</taxon>
        <taxon>Bacillales</taxon>
        <taxon>Bacillaceae</taxon>
        <taxon>Salimicrobium</taxon>
    </lineage>
</organism>
<evidence type="ECO:0000313" key="10">
    <source>
        <dbReference type="Proteomes" id="UP000198647"/>
    </source>
</evidence>
<dbReference type="Gene3D" id="3.90.320.10">
    <property type="match status" value="1"/>
</dbReference>
<dbReference type="EMBL" id="FNOS01000003">
    <property type="protein sequence ID" value="SDX84361.1"/>
    <property type="molecule type" value="Genomic_DNA"/>
</dbReference>
<keyword evidence="3" id="KW-0378">Hydrolase</keyword>
<evidence type="ECO:0000256" key="1">
    <source>
        <dbReference type="ARBA" id="ARBA00022741"/>
    </source>
</evidence>
<evidence type="ECO:0000256" key="3">
    <source>
        <dbReference type="ARBA" id="ARBA00022801"/>
    </source>
</evidence>
<evidence type="ECO:0000256" key="4">
    <source>
        <dbReference type="ARBA" id="ARBA00022806"/>
    </source>
</evidence>
<dbReference type="Pfam" id="PF12705">
    <property type="entry name" value="PDDEXK_1"/>
    <property type="match status" value="1"/>
</dbReference>
<keyword evidence="9" id="KW-0540">Nuclease</keyword>
<keyword evidence="5" id="KW-0067">ATP-binding</keyword>
<gene>
    <name evidence="9" type="ORF">SAMN04488081_1456</name>
</gene>
<dbReference type="Proteomes" id="UP000198647">
    <property type="component" value="Unassembled WGS sequence"/>
</dbReference>
<keyword evidence="6" id="KW-0238">DNA-binding</keyword>
<dbReference type="InterPro" id="IPR038726">
    <property type="entry name" value="PDDEXK_AddAB-type"/>
</dbReference>
<dbReference type="RefSeq" id="WP_008589300.1">
    <property type="nucleotide sequence ID" value="NZ_FNOS01000003.1"/>
</dbReference>
<protein>
    <submittedName>
        <fullName evidence="9">CRISPR/Cas system-associated exonuclease Cas4, RecB family</fullName>
    </submittedName>
</protein>
<evidence type="ECO:0000259" key="8">
    <source>
        <dbReference type="Pfam" id="PF12705"/>
    </source>
</evidence>
<proteinExistence type="predicted"/>
<comment type="caution">
    <text evidence="9">The sequence shown here is derived from an EMBL/GenBank/DDBJ whole genome shotgun (WGS) entry which is preliminary data.</text>
</comment>
<keyword evidence="2" id="KW-0227">DNA damage</keyword>
<dbReference type="GO" id="GO:0004527">
    <property type="term" value="F:exonuclease activity"/>
    <property type="evidence" value="ECO:0007669"/>
    <property type="project" value="UniProtKB-KW"/>
</dbReference>
<evidence type="ECO:0000256" key="7">
    <source>
        <dbReference type="ARBA" id="ARBA00023204"/>
    </source>
</evidence>
<accession>A0A1H3F028</accession>
<keyword evidence="4" id="KW-0347">Helicase</keyword>